<accession>A0A6J6LUD4</accession>
<dbReference type="CDD" id="cd16278">
    <property type="entry name" value="metallo-hydrolase-like_MBL-fold"/>
    <property type="match status" value="1"/>
</dbReference>
<evidence type="ECO:0000259" key="1">
    <source>
        <dbReference type="SMART" id="SM00849"/>
    </source>
</evidence>
<reference evidence="3" key="1">
    <citation type="submission" date="2020-05" db="EMBL/GenBank/DDBJ databases">
        <authorList>
            <person name="Chiriac C."/>
            <person name="Salcher M."/>
            <person name="Ghai R."/>
            <person name="Kavagutti S V."/>
        </authorList>
    </citation>
    <scope>NUCLEOTIDE SEQUENCE</scope>
</reference>
<dbReference type="Gene3D" id="1.10.10.10">
    <property type="entry name" value="Winged helix-like DNA-binding domain superfamily/Winged helix DNA-binding domain"/>
    <property type="match status" value="1"/>
</dbReference>
<sequence length="294" mass="31373">MSGRPLPFIGSNEDWEGGSVTDSAVCVLAHNAGAWTLDGTNTWLLQVPGTSQCIVIDPGPDEKSHFKAILAAAELRDCEVGAVILTHGHSDHSAGAKGLAELTKTKVRAVDPQFRLGDEGLTTGDVIVVGETEMHVVATPGHSADSMSFFLPHDKTLLTGDTVLGRGTAVITVPDGDLGAYFTSLEQLKELVAKYEISWLLPGHGPALTGPIEILEAYVEHRIARLEEVREVVKSGAKTSTEVLAIVYADTPEKLKNAARQSVKAQLSYLMHLGEFTTDEDLTSPLAKALDVQD</sequence>
<protein>
    <submittedName>
        <fullName evidence="3">Unannotated protein</fullName>
    </submittedName>
</protein>
<dbReference type="InterPro" id="IPR036866">
    <property type="entry name" value="RibonucZ/Hydroxyglut_hydro"/>
</dbReference>
<evidence type="ECO:0000313" key="3">
    <source>
        <dbReference type="EMBL" id="CAB4664529.1"/>
    </source>
</evidence>
<dbReference type="SUPFAM" id="SSF56281">
    <property type="entry name" value="Metallo-hydrolase/oxidoreductase"/>
    <property type="match status" value="1"/>
</dbReference>
<dbReference type="EMBL" id="CAEZVB010000047">
    <property type="protein sequence ID" value="CAB4623663.1"/>
    <property type="molecule type" value="Genomic_DNA"/>
</dbReference>
<evidence type="ECO:0000313" key="2">
    <source>
        <dbReference type="EMBL" id="CAB4623663.1"/>
    </source>
</evidence>
<proteinExistence type="predicted"/>
<dbReference type="InterPro" id="IPR036388">
    <property type="entry name" value="WH-like_DNA-bd_sf"/>
</dbReference>
<dbReference type="InterPro" id="IPR001279">
    <property type="entry name" value="Metallo-B-lactamas"/>
</dbReference>
<dbReference type="PANTHER" id="PTHR23131">
    <property type="entry name" value="ENDORIBONUCLEASE LACTB2"/>
    <property type="match status" value="1"/>
</dbReference>
<gene>
    <name evidence="2" type="ORF">UFOPK1908_01018</name>
    <name evidence="3" type="ORF">UFOPK2282_00758</name>
</gene>
<dbReference type="Pfam" id="PF00753">
    <property type="entry name" value="Lactamase_B"/>
    <property type="match status" value="1"/>
</dbReference>
<dbReference type="AlphaFoldDB" id="A0A6J6LUD4"/>
<name>A0A6J6LUD4_9ZZZZ</name>
<feature type="domain" description="Metallo-beta-lactamase" evidence="1">
    <location>
        <begin position="39"/>
        <end position="204"/>
    </location>
</feature>
<dbReference type="Gene3D" id="3.60.15.10">
    <property type="entry name" value="Ribonuclease Z/Hydroxyacylglutathione hydrolase-like"/>
    <property type="match status" value="1"/>
</dbReference>
<dbReference type="InterPro" id="IPR050662">
    <property type="entry name" value="Sec-metab_biosynth-thioest"/>
</dbReference>
<dbReference type="SMART" id="SM00849">
    <property type="entry name" value="Lactamase_B"/>
    <property type="match status" value="1"/>
</dbReference>
<dbReference type="InterPro" id="IPR041516">
    <property type="entry name" value="LACTB2_WH"/>
</dbReference>
<dbReference type="EMBL" id="CAEZWR010000075">
    <property type="protein sequence ID" value="CAB4664529.1"/>
    <property type="molecule type" value="Genomic_DNA"/>
</dbReference>
<organism evidence="3">
    <name type="scientific">freshwater metagenome</name>
    <dbReference type="NCBI Taxonomy" id="449393"/>
    <lineage>
        <taxon>unclassified sequences</taxon>
        <taxon>metagenomes</taxon>
        <taxon>ecological metagenomes</taxon>
    </lineage>
</organism>
<dbReference type="PANTHER" id="PTHR23131:SF0">
    <property type="entry name" value="ENDORIBONUCLEASE LACTB2"/>
    <property type="match status" value="1"/>
</dbReference>
<dbReference type="Pfam" id="PF17778">
    <property type="entry name" value="WHD_BLACT"/>
    <property type="match status" value="1"/>
</dbReference>